<comment type="caution">
    <text evidence="2">The sequence shown here is derived from an EMBL/GenBank/DDBJ whole genome shotgun (WGS) entry which is preliminary data.</text>
</comment>
<dbReference type="PRINTS" id="PR00410">
    <property type="entry name" value="PHEHYDRXLASE"/>
</dbReference>
<dbReference type="PRINTS" id="PR00371">
    <property type="entry name" value="FPNCR"/>
</dbReference>
<dbReference type="InterPro" id="IPR001433">
    <property type="entry name" value="OxRdtase_FAD/NAD-bd"/>
</dbReference>
<feature type="domain" description="FAD-binding FR-type" evidence="1">
    <location>
        <begin position="12"/>
        <end position="109"/>
    </location>
</feature>
<dbReference type="InterPro" id="IPR001709">
    <property type="entry name" value="Flavoprot_Pyr_Nucl_cyt_Rdtase"/>
</dbReference>
<dbReference type="GO" id="GO:0016491">
    <property type="term" value="F:oxidoreductase activity"/>
    <property type="evidence" value="ECO:0007669"/>
    <property type="project" value="InterPro"/>
</dbReference>
<sequence length="206" mass="22775">MAVSTESMKSLYLPKLAEVLKVEPLSEKEKLFQVRMKDGSRLSHKPGQFVEVSVLGVGEAPISVSSSPTRDGSFELGIRAVGNVTRALHRLQPGDTLGIRGPFGNGFPVSELLGQDLLFVAGGIGLCLLRSMVQYAIDKRGQFGKITLLYGCRQPAEQLFQGEIAEWRRRQDIEIMESVDRCPLDVSWGGKRRRNHHTLPPSGYRA</sequence>
<dbReference type="Pfam" id="PF00175">
    <property type="entry name" value="NAD_binding_1"/>
    <property type="match status" value="1"/>
</dbReference>
<reference evidence="2" key="1">
    <citation type="journal article" date="2014" name="Front. Microbiol.">
        <title>High frequency of phylogenetically diverse reductive dehalogenase-homologous genes in deep subseafloor sedimentary metagenomes.</title>
        <authorList>
            <person name="Kawai M."/>
            <person name="Futagami T."/>
            <person name="Toyoda A."/>
            <person name="Takaki Y."/>
            <person name="Nishi S."/>
            <person name="Hori S."/>
            <person name="Arai W."/>
            <person name="Tsubouchi T."/>
            <person name="Morono Y."/>
            <person name="Uchiyama I."/>
            <person name="Ito T."/>
            <person name="Fujiyama A."/>
            <person name="Inagaki F."/>
            <person name="Takami H."/>
        </authorList>
    </citation>
    <scope>NUCLEOTIDE SEQUENCE</scope>
    <source>
        <strain evidence="2">Expedition CK06-06</strain>
    </source>
</reference>
<name>X1DYY1_9ZZZZ</name>
<dbReference type="Gene3D" id="3.40.50.80">
    <property type="entry name" value="Nucleotide-binding domain of ferredoxin-NADP reductase (FNR) module"/>
    <property type="match status" value="1"/>
</dbReference>
<accession>X1DYY1</accession>
<dbReference type="InterPro" id="IPR017927">
    <property type="entry name" value="FAD-bd_FR_type"/>
</dbReference>
<dbReference type="PROSITE" id="PS51384">
    <property type="entry name" value="FAD_FR"/>
    <property type="match status" value="1"/>
</dbReference>
<organism evidence="2">
    <name type="scientific">marine sediment metagenome</name>
    <dbReference type="NCBI Taxonomy" id="412755"/>
    <lineage>
        <taxon>unclassified sequences</taxon>
        <taxon>metagenomes</taxon>
        <taxon>ecological metagenomes</taxon>
    </lineage>
</organism>
<dbReference type="SUPFAM" id="SSF63380">
    <property type="entry name" value="Riboflavin synthase domain-like"/>
    <property type="match status" value="1"/>
</dbReference>
<gene>
    <name evidence="2" type="ORF">S01H4_51700</name>
</gene>
<dbReference type="PANTHER" id="PTHR43513:SF1">
    <property type="entry name" value="ANAEROBIC SULFITE REDUCTASE SUBUNIT B"/>
    <property type="match status" value="1"/>
</dbReference>
<dbReference type="InterPro" id="IPR050353">
    <property type="entry name" value="PyrK_electron_transfer"/>
</dbReference>
<evidence type="ECO:0000259" key="1">
    <source>
        <dbReference type="PROSITE" id="PS51384"/>
    </source>
</evidence>
<dbReference type="InterPro" id="IPR008333">
    <property type="entry name" value="Cbr1-like_FAD-bd_dom"/>
</dbReference>
<protein>
    <recommendedName>
        <fullName evidence="1">FAD-binding FR-type domain-containing protein</fullName>
    </recommendedName>
</protein>
<dbReference type="Pfam" id="PF00970">
    <property type="entry name" value="FAD_binding_6"/>
    <property type="match status" value="1"/>
</dbReference>
<proteinExistence type="predicted"/>
<dbReference type="SUPFAM" id="SSF52343">
    <property type="entry name" value="Ferredoxin reductase-like, C-terminal NADP-linked domain"/>
    <property type="match status" value="1"/>
</dbReference>
<dbReference type="EMBL" id="BART01029469">
    <property type="protein sequence ID" value="GAH01598.1"/>
    <property type="molecule type" value="Genomic_DNA"/>
</dbReference>
<dbReference type="PANTHER" id="PTHR43513">
    <property type="entry name" value="DIHYDROOROTATE DEHYDROGENASE B (NAD(+)), ELECTRON TRANSFER SUBUNIT"/>
    <property type="match status" value="1"/>
</dbReference>
<evidence type="ECO:0000313" key="2">
    <source>
        <dbReference type="EMBL" id="GAH01598.1"/>
    </source>
</evidence>
<dbReference type="AlphaFoldDB" id="X1DYY1"/>
<dbReference type="Gene3D" id="2.40.30.10">
    <property type="entry name" value="Translation factors"/>
    <property type="match status" value="1"/>
</dbReference>
<dbReference type="InterPro" id="IPR039261">
    <property type="entry name" value="FNR_nucleotide-bd"/>
</dbReference>
<dbReference type="InterPro" id="IPR017938">
    <property type="entry name" value="Riboflavin_synthase-like_b-brl"/>
</dbReference>